<keyword evidence="1" id="KW-0614">Plasmid</keyword>
<accession>F7XET4</accession>
<dbReference type="EMBL" id="CP001831">
    <property type="protein sequence ID" value="AEH82059.1"/>
    <property type="molecule type" value="Genomic_DNA"/>
</dbReference>
<geneLocation type="plasmid" evidence="1 2">
    <name>pSmeSM11c</name>
</geneLocation>
<evidence type="ECO:0000313" key="2">
    <source>
        <dbReference type="Proteomes" id="UP000009045"/>
    </source>
</evidence>
<dbReference type="HOGENOM" id="CLU_3405489_0_0_5"/>
<reference evidence="1 2" key="1">
    <citation type="journal article" date="2011" name="J. Biotechnol.">
        <title>The complete genome sequence of the dominant Sinorhizobium meliloti field isolate SM11 extends the S. meliloti pan-genome.</title>
        <authorList>
            <person name="Schneiker-Bekel S."/>
            <person name="Wibberg D."/>
            <person name="Bekel T."/>
            <person name="Blom J."/>
            <person name="Linke B."/>
            <person name="Neuweger H."/>
            <person name="Stiens M."/>
            <person name="Vorholter F.J."/>
            <person name="Weidner S."/>
            <person name="Goesmann A."/>
            <person name="Puhler A."/>
            <person name="Schluter A."/>
        </authorList>
    </citation>
    <scope>NUCLEOTIDE SEQUENCE [LARGE SCALE GENOMIC DNA]</scope>
    <source>
        <strain evidence="1 2">SM11</strain>
        <plasmid evidence="2">pSmeSM11c</plasmid>
    </source>
</reference>
<proteinExistence type="predicted"/>
<evidence type="ECO:0000313" key="1">
    <source>
        <dbReference type="EMBL" id="AEH82059.1"/>
    </source>
</evidence>
<dbReference type="AlphaFoldDB" id="F7XET4"/>
<dbReference type="Proteomes" id="UP000009045">
    <property type="component" value="Plasmid pSmeSM11c"/>
</dbReference>
<protein>
    <submittedName>
        <fullName evidence="1">Uncharacterized protein</fullName>
    </submittedName>
</protein>
<organism evidence="1 2">
    <name type="scientific">Sinorhizobium meliloti (strain SM11)</name>
    <dbReference type="NCBI Taxonomy" id="707241"/>
    <lineage>
        <taxon>Bacteria</taxon>
        <taxon>Pseudomonadati</taxon>
        <taxon>Pseudomonadota</taxon>
        <taxon>Alphaproteobacteria</taxon>
        <taxon>Hyphomicrobiales</taxon>
        <taxon>Rhizobiaceae</taxon>
        <taxon>Sinorhizobium/Ensifer group</taxon>
        <taxon>Sinorhizobium</taxon>
    </lineage>
</organism>
<sequence>MSNKPHAAIQSLKVRKRVGMLIKSLGEHEW</sequence>
<name>F7XET4_SINMM</name>
<dbReference type="KEGG" id="smx:SM11_pC0986"/>
<gene>
    <name evidence="1" type="ordered locus">SM11_pC0986</name>
</gene>